<keyword evidence="5" id="KW-1185">Reference proteome</keyword>
<dbReference type="PANTHER" id="PTHR41328:SF2">
    <property type="entry name" value="TERMINASE SMALL SUBUNIT"/>
    <property type="match status" value="1"/>
</dbReference>
<keyword evidence="2" id="KW-0231">Viral genome packaging</keyword>
<proteinExistence type="predicted"/>
<feature type="region of interest" description="Disordered" evidence="3">
    <location>
        <begin position="164"/>
        <end position="185"/>
    </location>
</feature>
<dbReference type="Gene3D" id="6.10.140.2160">
    <property type="match status" value="1"/>
</dbReference>
<protein>
    <submittedName>
        <fullName evidence="4">Terminase small subunit</fullName>
    </submittedName>
</protein>
<dbReference type="InterPro" id="IPR038713">
    <property type="entry name" value="Terminase_Gp1_N_sf"/>
</dbReference>
<dbReference type="AlphaFoldDB" id="C7XUU1"/>
<organism evidence="4 5">
    <name type="scientific">Limosilactobacillus coleohominis 101-4-CHN</name>
    <dbReference type="NCBI Taxonomy" id="575594"/>
    <lineage>
        <taxon>Bacteria</taxon>
        <taxon>Bacillati</taxon>
        <taxon>Bacillota</taxon>
        <taxon>Bacilli</taxon>
        <taxon>Lactobacillales</taxon>
        <taxon>Lactobacillaceae</taxon>
        <taxon>Limosilactobacillus</taxon>
    </lineage>
</organism>
<evidence type="ECO:0000256" key="2">
    <source>
        <dbReference type="ARBA" id="ARBA00023219"/>
    </source>
</evidence>
<dbReference type="Gene3D" id="1.10.10.1400">
    <property type="entry name" value="Terminase, small subunit, N-terminal DNA-binding domain, HTH motif"/>
    <property type="match status" value="1"/>
</dbReference>
<dbReference type="OrthoDB" id="7358785at2"/>
<evidence type="ECO:0000313" key="4">
    <source>
        <dbReference type="EMBL" id="EEU31052.1"/>
    </source>
</evidence>
<evidence type="ECO:0000256" key="3">
    <source>
        <dbReference type="SAM" id="MobiDB-lite"/>
    </source>
</evidence>
<dbReference type="InterPro" id="IPR005335">
    <property type="entry name" value="Terminase_ssu"/>
</dbReference>
<feature type="compositionally biased region" description="Acidic residues" evidence="3">
    <location>
        <begin position="176"/>
        <end position="185"/>
    </location>
</feature>
<reference evidence="4 5" key="1">
    <citation type="submission" date="2009-06" db="EMBL/GenBank/DDBJ databases">
        <title>The Genome Sequence of Lactobacillus coleohominis strain 101-4-CHN.</title>
        <authorList>
            <consortium name="The Broad Institute Genome Sequencing Platform"/>
            <person name="Ward D."/>
            <person name="Young S.K."/>
            <person name="Zeng Q."/>
            <person name="Koehrsen M."/>
            <person name="Alvarado L."/>
            <person name="Berlin A."/>
            <person name="Borenstein D."/>
            <person name="Chen Z."/>
            <person name="Engels R."/>
            <person name="Freedman E."/>
            <person name="Gellesch M."/>
            <person name="Goldberg J."/>
            <person name="Griggs A."/>
            <person name="Gujja S."/>
            <person name="Heiman D."/>
            <person name="Hepburn T."/>
            <person name="Howarth C."/>
            <person name="Jen D."/>
            <person name="Larson L."/>
            <person name="Lewis B."/>
            <person name="Mehta T."/>
            <person name="Park D."/>
            <person name="Pearson M."/>
            <person name="Roberts A."/>
            <person name="Saif S."/>
            <person name="Shea T."/>
            <person name="Shenoy N."/>
            <person name="Sisk P."/>
            <person name="Stolte C."/>
            <person name="Sykes S."/>
            <person name="Walk T."/>
            <person name="White J."/>
            <person name="Yandava C."/>
            <person name="Liu Y."/>
            <person name="Xu Q."/>
            <person name="Lander E."/>
            <person name="Nusbaum C."/>
            <person name="Galagan J."/>
            <person name="Birren B."/>
        </authorList>
    </citation>
    <scope>NUCLEOTIDE SEQUENCE [LARGE SCALE GENOMIC DNA]</scope>
    <source>
        <strain evidence="4 5">101-4-CHN</strain>
    </source>
</reference>
<evidence type="ECO:0000256" key="1">
    <source>
        <dbReference type="ARBA" id="ARBA00022612"/>
    </source>
</evidence>
<dbReference type="HOGENOM" id="CLU_064914_4_0_9"/>
<name>C7XUU1_9LACO</name>
<accession>C7XUU1</accession>
<keyword evidence="1" id="KW-1188">Viral release from host cell</keyword>
<dbReference type="RefSeq" id="WP_006916237.1">
    <property type="nucleotide sequence ID" value="NZ_GG698802.1"/>
</dbReference>
<dbReference type="InterPro" id="IPR052404">
    <property type="entry name" value="SPP1-like_terminase"/>
</dbReference>
<dbReference type="EMBL" id="GG698802">
    <property type="protein sequence ID" value="EEU31052.1"/>
    <property type="molecule type" value="Genomic_DNA"/>
</dbReference>
<evidence type="ECO:0000313" key="5">
    <source>
        <dbReference type="Proteomes" id="UP000003987"/>
    </source>
</evidence>
<sequence>MKLTQKQRLFADEYIKSGNATDAYVKAGYKCSRSTARRNGNRLLTNADIKSYIANRTAEIESHKIADAKEVLQYYTRVLRAEETEKVVDVVNGGLIESPPTIKERTSAAKELMKRYPLSDPMAQVKLKKLSADTRISEAKARVLERVDDASNEQLDAILNKLIEEVPKQNGNSESNDQETDSSSE</sequence>
<dbReference type="GO" id="GO:0051276">
    <property type="term" value="P:chromosome organization"/>
    <property type="evidence" value="ECO:0007669"/>
    <property type="project" value="InterPro"/>
</dbReference>
<dbReference type="STRING" id="575594.HMPREF0501_00457"/>
<dbReference type="PANTHER" id="PTHR41328">
    <property type="entry name" value="TERMINASE SMALL SUBUNIT-RELATED"/>
    <property type="match status" value="1"/>
</dbReference>
<dbReference type="Proteomes" id="UP000003987">
    <property type="component" value="Unassembled WGS sequence"/>
</dbReference>
<dbReference type="Pfam" id="PF03592">
    <property type="entry name" value="Terminase_2"/>
    <property type="match status" value="1"/>
</dbReference>
<dbReference type="eggNOG" id="COG3728">
    <property type="taxonomic scope" value="Bacteria"/>
</dbReference>
<gene>
    <name evidence="4" type="ORF">HMPREF0501_00457</name>
</gene>